<dbReference type="Proteomes" id="UP000239757">
    <property type="component" value="Unassembled WGS sequence"/>
</dbReference>
<dbReference type="GO" id="GO:0016020">
    <property type="term" value="C:membrane"/>
    <property type="evidence" value="ECO:0007669"/>
    <property type="project" value="UniProtKB-SubCell"/>
</dbReference>
<evidence type="ECO:0000313" key="9">
    <source>
        <dbReference type="Proteomes" id="UP000239757"/>
    </source>
</evidence>
<dbReference type="OrthoDB" id="6133115at2759"/>
<dbReference type="PANTHER" id="PTHR48021">
    <property type="match status" value="1"/>
</dbReference>
<feature type="transmembrane region" description="Helical" evidence="7">
    <location>
        <begin position="144"/>
        <end position="167"/>
    </location>
</feature>
<evidence type="ECO:0000256" key="3">
    <source>
        <dbReference type="ARBA" id="ARBA00022597"/>
    </source>
</evidence>
<evidence type="ECO:0000313" key="8">
    <source>
        <dbReference type="EMBL" id="PPR85871.1"/>
    </source>
</evidence>
<evidence type="ECO:0000256" key="4">
    <source>
        <dbReference type="ARBA" id="ARBA00022692"/>
    </source>
</evidence>
<evidence type="ECO:0008006" key="10">
    <source>
        <dbReference type="Google" id="ProtNLM"/>
    </source>
</evidence>
<dbReference type="InterPro" id="IPR050549">
    <property type="entry name" value="MFS_Trehalose_Transporter"/>
</dbReference>
<dbReference type="InterPro" id="IPR005828">
    <property type="entry name" value="MFS_sugar_transport-like"/>
</dbReference>
<protein>
    <recommendedName>
        <fullName evidence="10">Major facilitator superfamily (MFS) profile domain-containing protein</fullName>
    </recommendedName>
</protein>
<dbReference type="Pfam" id="PF00083">
    <property type="entry name" value="Sugar_tr"/>
    <property type="match status" value="2"/>
</dbReference>
<name>A0A2P5W467_GOSBA</name>
<organism evidence="8 9">
    <name type="scientific">Gossypium barbadense</name>
    <name type="common">Sea Island cotton</name>
    <name type="synonym">Hibiscus barbadensis</name>
    <dbReference type="NCBI Taxonomy" id="3634"/>
    <lineage>
        <taxon>Eukaryota</taxon>
        <taxon>Viridiplantae</taxon>
        <taxon>Streptophyta</taxon>
        <taxon>Embryophyta</taxon>
        <taxon>Tracheophyta</taxon>
        <taxon>Spermatophyta</taxon>
        <taxon>Magnoliopsida</taxon>
        <taxon>eudicotyledons</taxon>
        <taxon>Gunneridae</taxon>
        <taxon>Pentapetalae</taxon>
        <taxon>rosids</taxon>
        <taxon>malvids</taxon>
        <taxon>Malvales</taxon>
        <taxon>Malvaceae</taxon>
        <taxon>Malvoideae</taxon>
        <taxon>Gossypium</taxon>
    </lineage>
</organism>
<keyword evidence="5 7" id="KW-1133">Transmembrane helix</keyword>
<dbReference type="InterPro" id="IPR036259">
    <property type="entry name" value="MFS_trans_sf"/>
</dbReference>
<gene>
    <name evidence="8" type="ORF">GOBAR_AA34817</name>
</gene>
<keyword evidence="4 7" id="KW-0812">Transmembrane</keyword>
<comment type="similarity">
    <text evidence="2">Belongs to the major facilitator superfamily. Sugar transporter (TC 2.A.1.1) family.</text>
</comment>
<dbReference type="AlphaFoldDB" id="A0A2P5W467"/>
<dbReference type="SUPFAM" id="SSF103473">
    <property type="entry name" value="MFS general substrate transporter"/>
    <property type="match status" value="1"/>
</dbReference>
<keyword evidence="3" id="KW-0813">Transport</keyword>
<evidence type="ECO:0000256" key="2">
    <source>
        <dbReference type="ARBA" id="ARBA00010992"/>
    </source>
</evidence>
<comment type="subcellular location">
    <subcellularLocation>
        <location evidence="1">Membrane</location>
        <topology evidence="1">Multi-pass membrane protein</topology>
    </subcellularLocation>
</comment>
<evidence type="ECO:0000256" key="1">
    <source>
        <dbReference type="ARBA" id="ARBA00004141"/>
    </source>
</evidence>
<feature type="transmembrane region" description="Helical" evidence="7">
    <location>
        <begin position="108"/>
        <end position="129"/>
    </location>
</feature>
<dbReference type="PRINTS" id="PR00171">
    <property type="entry name" value="SUGRTRNSPORT"/>
</dbReference>
<reference evidence="8 9" key="1">
    <citation type="submission" date="2015-01" db="EMBL/GenBank/DDBJ databases">
        <title>Genome of allotetraploid Gossypium barbadense reveals genomic plasticity and fiber elongation in cotton evolution.</title>
        <authorList>
            <person name="Chen X."/>
            <person name="Liu X."/>
            <person name="Zhao B."/>
            <person name="Zheng H."/>
            <person name="Hu Y."/>
            <person name="Lu G."/>
            <person name="Yang C."/>
            <person name="Chen J."/>
            <person name="Shan C."/>
            <person name="Zhang L."/>
            <person name="Zhou Y."/>
            <person name="Wang L."/>
            <person name="Guo W."/>
            <person name="Bai Y."/>
            <person name="Ruan J."/>
            <person name="Shangguan X."/>
            <person name="Mao Y."/>
            <person name="Jiang J."/>
            <person name="Zhu Y."/>
            <person name="Lei J."/>
            <person name="Kang H."/>
            <person name="Chen S."/>
            <person name="He X."/>
            <person name="Wang R."/>
            <person name="Wang Y."/>
            <person name="Chen J."/>
            <person name="Wang L."/>
            <person name="Yu S."/>
            <person name="Wang B."/>
            <person name="Wei J."/>
            <person name="Song S."/>
            <person name="Lu X."/>
            <person name="Gao Z."/>
            <person name="Gu W."/>
            <person name="Deng X."/>
            <person name="Ma D."/>
            <person name="Wang S."/>
            <person name="Liang W."/>
            <person name="Fang L."/>
            <person name="Cai C."/>
            <person name="Zhu X."/>
            <person name="Zhou B."/>
            <person name="Zhang Y."/>
            <person name="Chen Z."/>
            <person name="Xu S."/>
            <person name="Zhu R."/>
            <person name="Wang S."/>
            <person name="Zhang T."/>
            <person name="Zhao G."/>
        </authorList>
    </citation>
    <scope>NUCLEOTIDE SEQUENCE [LARGE SCALE GENOMIC DNA]</scope>
    <source>
        <strain evidence="9">cv. Xinhai21</strain>
        <tissue evidence="8">Leaf</tissue>
    </source>
</reference>
<evidence type="ECO:0000256" key="5">
    <source>
        <dbReference type="ARBA" id="ARBA00022989"/>
    </source>
</evidence>
<proteinExistence type="inferred from homology"/>
<feature type="transmembrane region" description="Helical" evidence="7">
    <location>
        <begin position="174"/>
        <end position="197"/>
    </location>
</feature>
<keyword evidence="6 7" id="KW-0472">Membrane</keyword>
<sequence>MLVLMIVIGASTTFVVGTALEWRLLALTGIIPCLIQLLGLNFICESPRWLAKVGYEKEFYNALKRLHGDDEDAVTHEANEIQDYLQTLEHQSNATMLDLFQTKYMHSIIIGVGLMMFQQFGGINGVAFYANQIFTSAGFSSSKIAIIAFASIQASSTGTFLGCFIAAISFLMKIFVGSFAIGMGAVPWVLLSEIFPINVKGAAGSLVNLEHWFGAWAVSYTFNFLMDWSPSGVCAASIIFVNKVVPETKGRTLEEIQASINS</sequence>
<dbReference type="Gene3D" id="1.20.1250.20">
    <property type="entry name" value="MFS general substrate transporter like domains"/>
    <property type="match status" value="1"/>
</dbReference>
<evidence type="ECO:0000256" key="6">
    <source>
        <dbReference type="ARBA" id="ARBA00023136"/>
    </source>
</evidence>
<dbReference type="PANTHER" id="PTHR48021:SF69">
    <property type="entry name" value="SUGAR TRANSPORTER ERD6-LIKE 16"/>
    <property type="match status" value="1"/>
</dbReference>
<accession>A0A2P5W467</accession>
<feature type="transmembrane region" description="Helical" evidence="7">
    <location>
        <begin position="25"/>
        <end position="44"/>
    </location>
</feature>
<evidence type="ECO:0000256" key="7">
    <source>
        <dbReference type="SAM" id="Phobius"/>
    </source>
</evidence>
<dbReference type="GO" id="GO:0022857">
    <property type="term" value="F:transmembrane transporter activity"/>
    <property type="evidence" value="ECO:0007669"/>
    <property type="project" value="InterPro"/>
</dbReference>
<dbReference type="EMBL" id="KZ669223">
    <property type="protein sequence ID" value="PPR85871.1"/>
    <property type="molecule type" value="Genomic_DNA"/>
</dbReference>
<keyword evidence="3" id="KW-0762">Sugar transport</keyword>
<dbReference type="InterPro" id="IPR003663">
    <property type="entry name" value="Sugar/inositol_transpt"/>
</dbReference>